<dbReference type="Proteomes" id="UP000266287">
    <property type="component" value="Unassembled WGS sequence"/>
</dbReference>
<proteinExistence type="inferred from homology"/>
<sequence length="345" mass="38914">MSKIKKIIVRVPNWIGDAVLCTPALHLLRKSFPSASITALAKEWVAPALKANPDIDRIIVMTEKESYFELAGKIAVNKFETGILFPNSFSSALLFRLARIPKRIGYSTNGRSLLLTQRIKRPLNFKKEHQVFYYLQLIEKYLSITGNFRSNQEMVKLIWNITEEEKVGADELLRGANISSQKRLIGINPGAAHGPAKRWFPERFAEVSDELVQKYDARIAIFGSPDERKTAISIAEMMKFKPLNFAGKTNLRQLAAIISRCQLFVTNDTGNMHIAAAVGTPVVTIFGPTDSRRTAPRGNGHIIVQKKIRCSPCMKKNCPKRHHKCMKAIKAQDILDAVENRRFLK</sequence>
<comment type="catalytic activity">
    <reaction evidence="5">
        <text>an L-alpha-D-Hep-(1-&gt;5)-[alpha-Kdo-(2-&gt;4)]-alpha-Kdo-(2-&gt;6)-lipid A + ADP-L-glycero-beta-D-manno-heptose = an L-alpha-D-Hep-(1-&gt;3)-L-alpha-D-Hep-(1-&gt;5)-[alpha-Kdo-(2-&gt;4)]-alpha-Kdo-(2-&gt;6)-lipid A + ADP + H(+)</text>
        <dbReference type="Rhea" id="RHEA:74071"/>
        <dbReference type="ChEBI" id="CHEBI:15378"/>
        <dbReference type="ChEBI" id="CHEBI:61506"/>
        <dbReference type="ChEBI" id="CHEBI:193068"/>
        <dbReference type="ChEBI" id="CHEBI:193069"/>
        <dbReference type="ChEBI" id="CHEBI:456216"/>
        <dbReference type="EC" id="2.4.99.24"/>
    </reaction>
</comment>
<evidence type="ECO:0000256" key="4">
    <source>
        <dbReference type="ARBA" id="ARBA00044042"/>
    </source>
</evidence>
<dbReference type="GO" id="GO:0009244">
    <property type="term" value="P:lipopolysaccharide core region biosynthetic process"/>
    <property type="evidence" value="ECO:0007669"/>
    <property type="project" value="TreeGrafter"/>
</dbReference>
<keyword evidence="2 6" id="KW-0808">Transferase</keyword>
<accession>A0A399FWN1</accession>
<dbReference type="EMBL" id="NDHY01000003">
    <property type="protein sequence ID" value="RII00581.1"/>
    <property type="molecule type" value="Genomic_DNA"/>
</dbReference>
<dbReference type="Gene3D" id="3.40.50.2000">
    <property type="entry name" value="Glycogen Phosphorylase B"/>
    <property type="match status" value="2"/>
</dbReference>
<dbReference type="Pfam" id="PF01075">
    <property type="entry name" value="Glyco_transf_9"/>
    <property type="match status" value="1"/>
</dbReference>
<evidence type="ECO:0000313" key="7">
    <source>
        <dbReference type="Proteomes" id="UP000266287"/>
    </source>
</evidence>
<dbReference type="InterPro" id="IPR051199">
    <property type="entry name" value="LPS_LOS_Heptosyltrfase"/>
</dbReference>
<dbReference type="PANTHER" id="PTHR30160:SF7">
    <property type="entry name" value="ADP-HEPTOSE--LPS HEPTOSYLTRANSFERASE 2"/>
    <property type="match status" value="1"/>
</dbReference>
<evidence type="ECO:0000256" key="5">
    <source>
        <dbReference type="ARBA" id="ARBA00047503"/>
    </source>
</evidence>
<dbReference type="GO" id="GO:0005829">
    <property type="term" value="C:cytosol"/>
    <property type="evidence" value="ECO:0007669"/>
    <property type="project" value="TreeGrafter"/>
</dbReference>
<comment type="similarity">
    <text evidence="3">Belongs to the glycosyltransferase 9 family.</text>
</comment>
<name>A0A399FWN1_UNCN2</name>
<dbReference type="InterPro" id="IPR011910">
    <property type="entry name" value="RfaF"/>
</dbReference>
<protein>
    <recommendedName>
        <fullName evidence="4">lipopolysaccharide heptosyltransferase II</fullName>
        <ecNumber evidence="4">2.4.99.24</ecNumber>
    </recommendedName>
</protein>
<dbReference type="GO" id="GO:0008713">
    <property type="term" value="F:ADP-heptose-lipopolysaccharide heptosyltransferase activity"/>
    <property type="evidence" value="ECO:0007669"/>
    <property type="project" value="UniProtKB-EC"/>
</dbReference>
<dbReference type="NCBIfam" id="TIGR02195">
    <property type="entry name" value="heptsyl_trn_II"/>
    <property type="match status" value="1"/>
</dbReference>
<evidence type="ECO:0000256" key="1">
    <source>
        <dbReference type="ARBA" id="ARBA00022676"/>
    </source>
</evidence>
<reference evidence="6 7" key="1">
    <citation type="submission" date="2018-08" db="EMBL/GenBank/DDBJ databases">
        <title>Draft genome of candidate division NPL-UPA2 bacterium Unc8 that adapted to ultra-basic serpentinizing groundwater.</title>
        <authorList>
            <person name="Ishii S."/>
            <person name="Suzuki S."/>
            <person name="Nealson K.H."/>
        </authorList>
    </citation>
    <scope>NUCLEOTIDE SEQUENCE [LARGE SCALE GENOMIC DNA]</scope>
    <source>
        <strain evidence="6">Unc8</strain>
    </source>
</reference>
<dbReference type="PANTHER" id="PTHR30160">
    <property type="entry name" value="TETRAACYLDISACCHARIDE 4'-KINASE-RELATED"/>
    <property type="match status" value="1"/>
</dbReference>
<organism evidence="6 7">
    <name type="scientific">candidate division NPL-UPA2 bacterium Unc8</name>
    <dbReference type="NCBI Taxonomy" id="1980939"/>
    <lineage>
        <taxon>Bacteria</taxon>
    </lineage>
</organism>
<dbReference type="EC" id="2.4.99.24" evidence="4"/>
<gene>
    <name evidence="6" type="primary">waaF</name>
    <name evidence="6" type="ORF">B9J77_02325</name>
</gene>
<dbReference type="AlphaFoldDB" id="A0A399FWN1"/>
<keyword evidence="1" id="KW-0328">Glycosyltransferase</keyword>
<evidence type="ECO:0000313" key="6">
    <source>
        <dbReference type="EMBL" id="RII00581.1"/>
    </source>
</evidence>
<dbReference type="CDD" id="cd03789">
    <property type="entry name" value="GT9_LPS_heptosyltransferase"/>
    <property type="match status" value="1"/>
</dbReference>
<comment type="caution">
    <text evidence="6">The sequence shown here is derived from an EMBL/GenBank/DDBJ whole genome shotgun (WGS) entry which is preliminary data.</text>
</comment>
<dbReference type="InterPro" id="IPR002201">
    <property type="entry name" value="Glyco_trans_9"/>
</dbReference>
<dbReference type="SUPFAM" id="SSF53756">
    <property type="entry name" value="UDP-Glycosyltransferase/glycogen phosphorylase"/>
    <property type="match status" value="1"/>
</dbReference>
<evidence type="ECO:0000256" key="3">
    <source>
        <dbReference type="ARBA" id="ARBA00043995"/>
    </source>
</evidence>
<dbReference type="FunFam" id="3.40.50.2000:FF:000023">
    <property type="entry name" value="ADP-heptose--LPS heptosyltransferase II"/>
    <property type="match status" value="1"/>
</dbReference>
<evidence type="ECO:0000256" key="2">
    <source>
        <dbReference type="ARBA" id="ARBA00022679"/>
    </source>
</evidence>